<proteinExistence type="predicted"/>
<sequence>MVKNFKVGDVLSESSHYVVTGIYGNDTVLKHQESGDSVHINKMYIEKYLESADEVINEVKVTKEDKKDGTLGIRSIFESIHGTQVFTVCFKKQDTPKSQKKLNAEIATLISDFSNEIDTIQKSKKGVADAAKRFAEELITHPILPYEEGEDRVLRGFKIQFESRDGRYNCVDMDIEDNNNIRPVNINTIKWLIIGGTKYVVE</sequence>
<dbReference type="Proteomes" id="UP000594161">
    <property type="component" value="Segment"/>
</dbReference>
<keyword evidence="2" id="KW-1185">Reference proteome</keyword>
<dbReference type="KEGG" id="vg:65130148"/>
<dbReference type="GeneID" id="65130148"/>
<reference evidence="1 2" key="1">
    <citation type="submission" date="2020-07" db="EMBL/GenBank/DDBJ databases">
        <title>Taxonomic proposal: Crassvirales, a new order of highly abundant and diverse bacterial viruses.</title>
        <authorList>
            <person name="Shkoporov A.N."/>
            <person name="Stockdale S.R."/>
            <person name="Guerin E."/>
            <person name="Ross R.P."/>
            <person name="Hill C."/>
        </authorList>
    </citation>
    <scope>NUCLEOTIDE SEQUENCE [LARGE SCALE GENOMIC DNA]</scope>
</reference>
<name>A0A7M1S077_9CAUD</name>
<organism evidence="1 2">
    <name type="scientific">uncultured phage cr126_1</name>
    <dbReference type="NCBI Taxonomy" id="2772075"/>
    <lineage>
        <taxon>Viruses</taxon>
        <taxon>Duplodnaviria</taxon>
        <taxon>Heunggongvirae</taxon>
        <taxon>Uroviricota</taxon>
        <taxon>Caudoviricetes</taxon>
        <taxon>Crassvirales</taxon>
        <taxon>Steigviridae</taxon>
        <taxon>Asinivirinae</taxon>
        <taxon>Kolpuevirus</taxon>
        <taxon>Kolpuevirus hominis</taxon>
    </lineage>
</organism>
<accession>A0A7M1S077</accession>
<protein>
    <submittedName>
        <fullName evidence="1">Uncharacterized protein</fullName>
    </submittedName>
</protein>
<evidence type="ECO:0000313" key="1">
    <source>
        <dbReference type="EMBL" id="QOR59541.1"/>
    </source>
</evidence>
<evidence type="ECO:0000313" key="2">
    <source>
        <dbReference type="Proteomes" id="UP000594161"/>
    </source>
</evidence>
<dbReference type="RefSeq" id="YP_010111699.1">
    <property type="nucleotide sequence ID" value="NC_055884.1"/>
</dbReference>
<dbReference type="EMBL" id="MT774391">
    <property type="protein sequence ID" value="QOR59541.1"/>
    <property type="molecule type" value="Genomic_DNA"/>
</dbReference>